<feature type="active site" description="Nucleophile" evidence="9">
    <location>
        <position position="267"/>
    </location>
</feature>
<dbReference type="EMBL" id="CABWMV010000001">
    <property type="protein sequence ID" value="VXC34293.1"/>
    <property type="molecule type" value="Genomic_DNA"/>
</dbReference>
<protein>
    <recommendedName>
        <fullName evidence="11">L,D-TPase catalytic domain-containing protein</fullName>
    </recommendedName>
</protein>
<dbReference type="InterPro" id="IPR005490">
    <property type="entry name" value="LD_TPept_cat_dom"/>
</dbReference>
<dbReference type="Pfam" id="PF03734">
    <property type="entry name" value="YkuD"/>
    <property type="match status" value="1"/>
</dbReference>
<dbReference type="InterPro" id="IPR038063">
    <property type="entry name" value="Transpep_catalytic_dom"/>
</dbReference>
<comment type="similarity">
    <text evidence="2">Belongs to the YkuD family.</text>
</comment>
<dbReference type="Proteomes" id="UP000432350">
    <property type="component" value="Unassembled WGS sequence"/>
</dbReference>
<feature type="region of interest" description="Disordered" evidence="10">
    <location>
        <begin position="382"/>
        <end position="416"/>
    </location>
</feature>
<dbReference type="PANTHER" id="PTHR30582">
    <property type="entry name" value="L,D-TRANSPEPTIDASE"/>
    <property type="match status" value="1"/>
</dbReference>
<evidence type="ECO:0000256" key="4">
    <source>
        <dbReference type="ARBA" id="ARBA00022679"/>
    </source>
</evidence>
<reference evidence="12 13" key="1">
    <citation type="submission" date="2019-10" db="EMBL/GenBank/DDBJ databases">
        <authorList>
            <person name="Karimi E."/>
        </authorList>
    </citation>
    <scope>NUCLEOTIDE SEQUENCE [LARGE SCALE GENOMIC DNA]</scope>
    <source>
        <strain evidence="12">Sphingobacterium sp. 8BC</strain>
    </source>
</reference>
<dbReference type="GO" id="GO:0071972">
    <property type="term" value="F:peptidoglycan L,D-transpeptidase activity"/>
    <property type="evidence" value="ECO:0007669"/>
    <property type="project" value="TreeGrafter"/>
</dbReference>
<feature type="active site" description="Proton donor/acceptor" evidence="9">
    <location>
        <position position="251"/>
    </location>
</feature>
<dbReference type="UniPathway" id="UPA00219"/>
<dbReference type="GO" id="GO:0071555">
    <property type="term" value="P:cell wall organization"/>
    <property type="evidence" value="ECO:0007669"/>
    <property type="project" value="UniProtKB-UniRule"/>
</dbReference>
<evidence type="ECO:0000256" key="9">
    <source>
        <dbReference type="PROSITE-ProRule" id="PRU01373"/>
    </source>
</evidence>
<evidence type="ECO:0000259" key="11">
    <source>
        <dbReference type="PROSITE" id="PS52029"/>
    </source>
</evidence>
<gene>
    <name evidence="12" type="ORF">SPHINGO8BC_10162</name>
</gene>
<dbReference type="PROSITE" id="PS52029">
    <property type="entry name" value="LD_TPASE"/>
    <property type="match status" value="1"/>
</dbReference>
<accession>A0A653XWK3</accession>
<evidence type="ECO:0000313" key="12">
    <source>
        <dbReference type="EMBL" id="VXC34293.1"/>
    </source>
</evidence>
<keyword evidence="4" id="KW-0808">Transferase</keyword>
<comment type="pathway">
    <text evidence="1 9">Cell wall biogenesis; peptidoglycan biosynthesis.</text>
</comment>
<evidence type="ECO:0000256" key="8">
    <source>
        <dbReference type="ARBA" id="ARBA00023316"/>
    </source>
</evidence>
<dbReference type="PANTHER" id="PTHR30582:SF24">
    <property type="entry name" value="L,D-TRANSPEPTIDASE ERFK_SRFK-RELATED"/>
    <property type="match status" value="1"/>
</dbReference>
<evidence type="ECO:0000256" key="6">
    <source>
        <dbReference type="ARBA" id="ARBA00022960"/>
    </source>
</evidence>
<name>A0A653XWK3_SPHMU</name>
<evidence type="ECO:0000256" key="3">
    <source>
        <dbReference type="ARBA" id="ARBA00022676"/>
    </source>
</evidence>
<dbReference type="InterPro" id="IPR050979">
    <property type="entry name" value="LD-transpeptidase"/>
</dbReference>
<evidence type="ECO:0000256" key="5">
    <source>
        <dbReference type="ARBA" id="ARBA00022801"/>
    </source>
</evidence>
<organism evidence="12 13">
    <name type="scientific">Sphingobacterium multivorum</name>
    <dbReference type="NCBI Taxonomy" id="28454"/>
    <lineage>
        <taxon>Bacteria</taxon>
        <taxon>Pseudomonadati</taxon>
        <taxon>Bacteroidota</taxon>
        <taxon>Sphingobacteriia</taxon>
        <taxon>Sphingobacteriales</taxon>
        <taxon>Sphingobacteriaceae</taxon>
        <taxon>Sphingobacterium</taxon>
    </lineage>
</organism>
<dbReference type="CDD" id="cd16913">
    <property type="entry name" value="YkuD_like"/>
    <property type="match status" value="1"/>
</dbReference>
<feature type="domain" description="L,D-TPase catalytic" evidence="11">
    <location>
        <begin position="160"/>
        <end position="293"/>
    </location>
</feature>
<keyword evidence="7 9" id="KW-0573">Peptidoglycan synthesis</keyword>
<dbReference type="SUPFAM" id="SSF141523">
    <property type="entry name" value="L,D-transpeptidase catalytic domain-like"/>
    <property type="match status" value="1"/>
</dbReference>
<keyword evidence="6 9" id="KW-0133">Cell shape</keyword>
<dbReference type="RefSeq" id="WP_070569995.1">
    <property type="nucleotide sequence ID" value="NZ_CP068086.1"/>
</dbReference>
<keyword evidence="8 9" id="KW-0961">Cell wall biogenesis/degradation</keyword>
<dbReference type="PROSITE" id="PS51257">
    <property type="entry name" value="PROKAR_LIPOPROTEIN"/>
    <property type="match status" value="1"/>
</dbReference>
<evidence type="ECO:0000256" key="2">
    <source>
        <dbReference type="ARBA" id="ARBA00005992"/>
    </source>
</evidence>
<proteinExistence type="inferred from homology"/>
<sequence length="448" mass="49484">MKNMMLSYPLRKWVTTYVCGSFLAIVMLAGCHDRNAKQQPKSKAEKTMTEQAENTDFTLAWLNALFYEEDFEPALKSDLQLNKEQIKALKEAASAAVGKLSEDAEPSTKSFKESIKQATTEIVRILGEQKAGQFFHFIAARYTDEQNTLPLEPNQVPEDTRVVVNAPAFRMDVFQQGKLIKTYKVGVGYPEFPLPTGVRKATNIIFNPTWTPPDEPWVKGKVSPGEKVPAGSKLNPLGPIKIPIGMPSLIHGGKDVSKLGAFASHGCVGLTDGQVQDFTQQLAQVSGSPISAEKIADYEKKNTKTESVKLTQPVLVELRYETIVAQDGQLHIYRDIYERGTNTVENATRVLDNYGVKFEKLSEQEKNSLTQALAEMNTDARGNKIAGADHPDQATKGDSAQKRDADKENRKEKGQVTRKVIGQQEMAIPIAALRGKGYPIPVAYNIGK</sequence>
<evidence type="ECO:0000256" key="1">
    <source>
        <dbReference type="ARBA" id="ARBA00004752"/>
    </source>
</evidence>
<evidence type="ECO:0000313" key="13">
    <source>
        <dbReference type="Proteomes" id="UP000432350"/>
    </source>
</evidence>
<feature type="compositionally biased region" description="Basic and acidic residues" evidence="10">
    <location>
        <begin position="387"/>
        <end position="415"/>
    </location>
</feature>
<dbReference type="GO" id="GO:0018104">
    <property type="term" value="P:peptidoglycan-protein cross-linking"/>
    <property type="evidence" value="ECO:0007669"/>
    <property type="project" value="TreeGrafter"/>
</dbReference>
<dbReference type="AlphaFoldDB" id="A0A653XWK3"/>
<dbReference type="GO" id="GO:0016757">
    <property type="term" value="F:glycosyltransferase activity"/>
    <property type="evidence" value="ECO:0007669"/>
    <property type="project" value="UniProtKB-KW"/>
</dbReference>
<dbReference type="GO" id="GO:0005576">
    <property type="term" value="C:extracellular region"/>
    <property type="evidence" value="ECO:0007669"/>
    <property type="project" value="TreeGrafter"/>
</dbReference>
<dbReference type="Gene3D" id="2.40.440.10">
    <property type="entry name" value="L,D-transpeptidase catalytic domain-like"/>
    <property type="match status" value="1"/>
</dbReference>
<dbReference type="GO" id="GO:0008360">
    <property type="term" value="P:regulation of cell shape"/>
    <property type="evidence" value="ECO:0007669"/>
    <property type="project" value="UniProtKB-UniRule"/>
</dbReference>
<keyword evidence="5" id="KW-0378">Hydrolase</keyword>
<evidence type="ECO:0000256" key="7">
    <source>
        <dbReference type="ARBA" id="ARBA00022984"/>
    </source>
</evidence>
<evidence type="ECO:0000256" key="10">
    <source>
        <dbReference type="SAM" id="MobiDB-lite"/>
    </source>
</evidence>
<keyword evidence="3" id="KW-0328">Glycosyltransferase</keyword>